<gene>
    <name evidence="1" type="ORF">P7K49_020335</name>
</gene>
<evidence type="ECO:0000313" key="1">
    <source>
        <dbReference type="EMBL" id="KAK2102668.1"/>
    </source>
</evidence>
<reference evidence="1 2" key="1">
    <citation type="submission" date="2023-05" db="EMBL/GenBank/DDBJ databases">
        <title>B98-5 Cell Line De Novo Hybrid Assembly: An Optical Mapping Approach.</title>
        <authorList>
            <person name="Kananen K."/>
            <person name="Auerbach J.A."/>
            <person name="Kautto E."/>
            <person name="Blachly J.S."/>
        </authorList>
    </citation>
    <scope>NUCLEOTIDE SEQUENCE [LARGE SCALE GENOMIC DNA]</scope>
    <source>
        <strain evidence="1">B95-8</strain>
        <tissue evidence="1">Cell line</tissue>
    </source>
</reference>
<keyword evidence="2" id="KW-1185">Reference proteome</keyword>
<dbReference type="EMBL" id="JASSZA010000009">
    <property type="protein sequence ID" value="KAK2102668.1"/>
    <property type="molecule type" value="Genomic_DNA"/>
</dbReference>
<sequence length="143" mass="15477">MPGSPAEPNDVTPGGRVLLMGLEPCEMHRGPLHRPTASPGFSQPEMQPPAWKGLCQHQPAGKMERAAQELRQRGIRCRPTGLVHRQASFGTNLTGQENASRTSPRAGFSPAQGFMRDEQAWALHLGLPGLRNGSLLSQAHTVE</sequence>
<protein>
    <submittedName>
        <fullName evidence="1">Uncharacterized protein</fullName>
    </submittedName>
</protein>
<accession>A0ABQ9V1S0</accession>
<name>A0ABQ9V1S0_SAGOE</name>
<proteinExistence type="predicted"/>
<evidence type="ECO:0000313" key="2">
    <source>
        <dbReference type="Proteomes" id="UP001266305"/>
    </source>
</evidence>
<organism evidence="1 2">
    <name type="scientific">Saguinus oedipus</name>
    <name type="common">Cotton-top tamarin</name>
    <name type="synonym">Oedipomidas oedipus</name>
    <dbReference type="NCBI Taxonomy" id="9490"/>
    <lineage>
        <taxon>Eukaryota</taxon>
        <taxon>Metazoa</taxon>
        <taxon>Chordata</taxon>
        <taxon>Craniata</taxon>
        <taxon>Vertebrata</taxon>
        <taxon>Euteleostomi</taxon>
        <taxon>Mammalia</taxon>
        <taxon>Eutheria</taxon>
        <taxon>Euarchontoglires</taxon>
        <taxon>Primates</taxon>
        <taxon>Haplorrhini</taxon>
        <taxon>Platyrrhini</taxon>
        <taxon>Cebidae</taxon>
        <taxon>Callitrichinae</taxon>
        <taxon>Saguinus</taxon>
    </lineage>
</organism>
<dbReference type="Proteomes" id="UP001266305">
    <property type="component" value="Unassembled WGS sequence"/>
</dbReference>
<comment type="caution">
    <text evidence="1">The sequence shown here is derived from an EMBL/GenBank/DDBJ whole genome shotgun (WGS) entry which is preliminary data.</text>
</comment>